<evidence type="ECO:0000256" key="6">
    <source>
        <dbReference type="ARBA" id="ARBA00023002"/>
    </source>
</evidence>
<dbReference type="RefSeq" id="WP_069407540.1">
    <property type="nucleotide sequence ID" value="NZ_MIGZ01000192.1"/>
</dbReference>
<dbReference type="GO" id="GO:0005829">
    <property type="term" value="C:cytosol"/>
    <property type="evidence" value="ECO:0007669"/>
    <property type="project" value="TreeGrafter"/>
</dbReference>
<evidence type="ECO:0000256" key="8">
    <source>
        <dbReference type="ARBA" id="ARBA00025737"/>
    </source>
</evidence>
<keyword evidence="3" id="KW-0349">Heme</keyword>
<evidence type="ECO:0000313" key="11">
    <source>
        <dbReference type="EMBL" id="ODQ85268.1"/>
    </source>
</evidence>
<dbReference type="InterPro" id="IPR011008">
    <property type="entry name" value="Dimeric_a/b-barrel"/>
</dbReference>
<dbReference type="PANTHER" id="PTHR30521">
    <property type="entry name" value="DEFERROCHELATASE/PEROXIDASE"/>
    <property type="match status" value="1"/>
</dbReference>
<keyword evidence="6" id="KW-0560">Oxidoreductase</keyword>
<gene>
    <name evidence="11" type="ORF">BHQ17_23860</name>
</gene>
<evidence type="ECO:0000256" key="5">
    <source>
        <dbReference type="ARBA" id="ARBA00022729"/>
    </source>
</evidence>
<dbReference type="GO" id="GO:0046872">
    <property type="term" value="F:metal ion binding"/>
    <property type="evidence" value="ECO:0007669"/>
    <property type="project" value="UniProtKB-KW"/>
</dbReference>
<protein>
    <submittedName>
        <fullName evidence="11">Peroxidase</fullName>
    </submittedName>
</protein>
<comment type="cofactor">
    <cofactor evidence="1">
        <name>heme b</name>
        <dbReference type="ChEBI" id="CHEBI:60344"/>
    </cofactor>
</comment>
<reference evidence="12" key="1">
    <citation type="submission" date="2016-09" db="EMBL/GenBank/DDBJ databases">
        <authorList>
            <person name="Greninger A.L."/>
            <person name="Jerome K.R."/>
            <person name="Mcnair B."/>
            <person name="Wallis C."/>
            <person name="Fang F."/>
        </authorList>
    </citation>
    <scope>NUCLEOTIDE SEQUENCE [LARGE SCALE GENOMIC DNA]</scope>
    <source>
        <strain evidence="12">M7</strain>
    </source>
</reference>
<evidence type="ECO:0000259" key="9">
    <source>
        <dbReference type="Pfam" id="PF04261"/>
    </source>
</evidence>
<keyword evidence="7" id="KW-0408">Iron</keyword>
<dbReference type="GO" id="GO:0020037">
    <property type="term" value="F:heme binding"/>
    <property type="evidence" value="ECO:0007669"/>
    <property type="project" value="InterPro"/>
</dbReference>
<dbReference type="PANTHER" id="PTHR30521:SF4">
    <property type="entry name" value="DEFERROCHELATASE"/>
    <property type="match status" value="1"/>
</dbReference>
<evidence type="ECO:0000256" key="7">
    <source>
        <dbReference type="ARBA" id="ARBA00023004"/>
    </source>
</evidence>
<dbReference type="Pfam" id="PF04261">
    <property type="entry name" value="Dyp_perox_N"/>
    <property type="match status" value="1"/>
</dbReference>
<dbReference type="InterPro" id="IPR006311">
    <property type="entry name" value="TAT_signal"/>
</dbReference>
<evidence type="ECO:0000259" key="10">
    <source>
        <dbReference type="Pfam" id="PF20628"/>
    </source>
</evidence>
<dbReference type="AlphaFoldDB" id="A0A1E3R5Q0"/>
<dbReference type="Pfam" id="PF20628">
    <property type="entry name" value="Dyp_perox_C"/>
    <property type="match status" value="1"/>
</dbReference>
<feature type="domain" description="Dyp-type peroxidase C-terminal" evidence="10">
    <location>
        <begin position="216"/>
        <end position="393"/>
    </location>
</feature>
<evidence type="ECO:0000256" key="1">
    <source>
        <dbReference type="ARBA" id="ARBA00001970"/>
    </source>
</evidence>
<keyword evidence="5" id="KW-0732">Signal</keyword>
<dbReference type="InterPro" id="IPR006314">
    <property type="entry name" value="Dyp_peroxidase"/>
</dbReference>
<dbReference type="NCBIfam" id="TIGR01413">
    <property type="entry name" value="Dyp_perox_fam"/>
    <property type="match status" value="1"/>
</dbReference>
<dbReference type="InterPro" id="IPR048327">
    <property type="entry name" value="Dyp_perox_N"/>
</dbReference>
<sequence>MVEQSARGRFRLNRRRLLTGGAAALATGAALTQCAPAQSATNPTGFGTDVEPFYGLHQGGIATAPQTHALFVALDLAPQAGRTPRDTLAAILRLWTADAARLTQGQPALADTEPELAHRPARLTVTAGLGPAVFDRIGLAHLRPQTATDLPAFRTDRLDTRWCGGDLLLQICADDPVAVAHASRVLLKNVRIMTTQRWRQRGFRDARGSDASGTTMRNLMGQVDGTVNLTDAEAFDRHVWDPGTAQPWFTGGTILVVRRIRAEMDTWDEIDRESKELAVGRRLDNGAPLTGQREFDEPDLTATVNGIPVIPPNSHVALARRRTEDEQFLRRPYNYDDPPPSGQTTDSGLIFATYQRDPVKQFVPVQRRLADGDALNEWITTIGSAVFAILPGVGDDEYLGQRLLESR</sequence>
<dbReference type="SUPFAM" id="SSF54909">
    <property type="entry name" value="Dimeric alpha+beta barrel"/>
    <property type="match status" value="1"/>
</dbReference>
<organism evidence="11 12">
    <name type="scientific">Mycolicibacterium holsaticum</name>
    <dbReference type="NCBI Taxonomy" id="152142"/>
    <lineage>
        <taxon>Bacteria</taxon>
        <taxon>Bacillati</taxon>
        <taxon>Actinomycetota</taxon>
        <taxon>Actinomycetes</taxon>
        <taxon>Mycobacteriales</taxon>
        <taxon>Mycobacteriaceae</taxon>
        <taxon>Mycolicibacterium</taxon>
    </lineage>
</organism>
<keyword evidence="12" id="KW-1185">Reference proteome</keyword>
<evidence type="ECO:0000256" key="3">
    <source>
        <dbReference type="ARBA" id="ARBA00022617"/>
    </source>
</evidence>
<name>A0A1E3R5Q0_9MYCO</name>
<evidence type="ECO:0000256" key="4">
    <source>
        <dbReference type="ARBA" id="ARBA00022723"/>
    </source>
</evidence>
<comment type="similarity">
    <text evidence="8">Belongs to the DyP-type peroxidase family.</text>
</comment>
<accession>A0A1E3R5Q0</accession>
<comment type="caution">
    <text evidence="11">The sequence shown here is derived from an EMBL/GenBank/DDBJ whole genome shotgun (WGS) entry which is preliminary data.</text>
</comment>
<keyword evidence="4" id="KW-0479">Metal-binding</keyword>
<proteinExistence type="inferred from homology"/>
<dbReference type="PROSITE" id="PS51318">
    <property type="entry name" value="TAT"/>
    <property type="match status" value="1"/>
</dbReference>
<keyword evidence="2 11" id="KW-0575">Peroxidase</keyword>
<evidence type="ECO:0000256" key="2">
    <source>
        <dbReference type="ARBA" id="ARBA00022559"/>
    </source>
</evidence>
<dbReference type="Proteomes" id="UP000094243">
    <property type="component" value="Unassembled WGS sequence"/>
</dbReference>
<dbReference type="GO" id="GO:0004601">
    <property type="term" value="F:peroxidase activity"/>
    <property type="evidence" value="ECO:0007669"/>
    <property type="project" value="UniProtKB-KW"/>
</dbReference>
<dbReference type="InterPro" id="IPR048328">
    <property type="entry name" value="Dyp_perox_C"/>
</dbReference>
<evidence type="ECO:0000313" key="12">
    <source>
        <dbReference type="Proteomes" id="UP000094243"/>
    </source>
</evidence>
<feature type="domain" description="Dyp-type peroxidase N-terminal" evidence="9">
    <location>
        <begin position="58"/>
        <end position="204"/>
    </location>
</feature>
<dbReference type="PROSITE" id="PS51404">
    <property type="entry name" value="DYP_PEROXIDASE"/>
    <property type="match status" value="1"/>
</dbReference>
<dbReference type="OrthoDB" id="9781066at2"/>
<dbReference type="EMBL" id="MIGZ01000192">
    <property type="protein sequence ID" value="ODQ85268.1"/>
    <property type="molecule type" value="Genomic_DNA"/>
</dbReference>